<name>F5Y909_LEAAZ</name>
<evidence type="ECO:0000313" key="3">
    <source>
        <dbReference type="Proteomes" id="UP000009222"/>
    </source>
</evidence>
<dbReference type="HOGENOM" id="CLU_3278160_0_0_12"/>
<protein>
    <submittedName>
        <fullName evidence="2">Uncharacterized protein</fullName>
    </submittedName>
</protein>
<dbReference type="Proteomes" id="UP000009222">
    <property type="component" value="Chromosome"/>
</dbReference>
<accession>F5Y909</accession>
<evidence type="ECO:0000313" key="2">
    <source>
        <dbReference type="EMBL" id="AEF82209.1"/>
    </source>
</evidence>
<sequence length="41" mass="4699">MLLQKTASSAWAIQAYYIIYGVIEILITVFIVITAIKWPKK</sequence>
<proteinExistence type="predicted"/>
<keyword evidence="1" id="KW-1133">Transmembrane helix</keyword>
<dbReference type="KEGG" id="taz:TREAZ_0873"/>
<feature type="transmembrane region" description="Helical" evidence="1">
    <location>
        <begin position="15"/>
        <end position="36"/>
    </location>
</feature>
<gene>
    <name evidence="2" type="ordered locus">TREAZ_0873</name>
</gene>
<dbReference type="EMBL" id="CP001841">
    <property type="protein sequence ID" value="AEF82209.1"/>
    <property type="molecule type" value="Genomic_DNA"/>
</dbReference>
<dbReference type="AlphaFoldDB" id="F5Y909"/>
<keyword evidence="1" id="KW-0472">Membrane</keyword>
<keyword evidence="1" id="KW-0812">Transmembrane</keyword>
<reference evidence="2 3" key="2">
    <citation type="journal article" date="2011" name="ISME J.">
        <title>RNA-seq reveals cooperative metabolic interactions between two termite-gut spirochete species in co-culture.</title>
        <authorList>
            <person name="Rosenthal A.Z."/>
            <person name="Matson E.G."/>
            <person name="Eldar A."/>
            <person name="Leadbetter J.R."/>
        </authorList>
    </citation>
    <scope>NUCLEOTIDE SEQUENCE [LARGE SCALE GENOMIC DNA]</scope>
    <source>
        <strain evidence="3">ATCC BAA-888 / DSM 13862 / ZAS-9</strain>
    </source>
</reference>
<dbReference type="InParanoid" id="F5Y909"/>
<keyword evidence="3" id="KW-1185">Reference proteome</keyword>
<dbReference type="STRING" id="545695.TREAZ_0873"/>
<evidence type="ECO:0000256" key="1">
    <source>
        <dbReference type="SAM" id="Phobius"/>
    </source>
</evidence>
<reference evidence="3" key="1">
    <citation type="submission" date="2009-12" db="EMBL/GenBank/DDBJ databases">
        <title>Complete sequence of Treponema azotonutricium strain ZAS-9.</title>
        <authorList>
            <person name="Tetu S.G."/>
            <person name="Matson E."/>
            <person name="Ren Q."/>
            <person name="Seshadri R."/>
            <person name="Elbourne L."/>
            <person name="Hassan K.A."/>
            <person name="Durkin A."/>
            <person name="Radune D."/>
            <person name="Mohamoud Y."/>
            <person name="Shay R."/>
            <person name="Jin S."/>
            <person name="Zhang X."/>
            <person name="Lucey K."/>
            <person name="Ballor N.R."/>
            <person name="Ottesen E."/>
            <person name="Rosenthal R."/>
            <person name="Allen A."/>
            <person name="Leadbetter J.R."/>
            <person name="Paulsen I.T."/>
        </authorList>
    </citation>
    <scope>NUCLEOTIDE SEQUENCE [LARGE SCALE GENOMIC DNA]</scope>
    <source>
        <strain evidence="3">ATCC BAA-888 / DSM 13862 / ZAS-9</strain>
    </source>
</reference>
<organism evidence="2 3">
    <name type="scientific">Leadbettera azotonutricia (strain ATCC BAA-888 / DSM 13862 / ZAS-9)</name>
    <name type="common">Treponema azotonutricium</name>
    <dbReference type="NCBI Taxonomy" id="545695"/>
    <lineage>
        <taxon>Bacteria</taxon>
        <taxon>Pseudomonadati</taxon>
        <taxon>Spirochaetota</taxon>
        <taxon>Spirochaetia</taxon>
        <taxon>Spirochaetales</taxon>
        <taxon>Breznakiellaceae</taxon>
        <taxon>Leadbettera</taxon>
    </lineage>
</organism>